<evidence type="ECO:0000313" key="9">
    <source>
        <dbReference type="EMBL" id="UPU37631.1"/>
    </source>
</evidence>
<dbReference type="CDD" id="cd00712">
    <property type="entry name" value="AsnB"/>
    <property type="match status" value="1"/>
</dbReference>
<dbReference type="NCBIfam" id="TIGR01536">
    <property type="entry name" value="asn_synth_AEB"/>
    <property type="match status" value="1"/>
</dbReference>
<evidence type="ECO:0000256" key="2">
    <source>
        <dbReference type="ARBA" id="ARBA00005752"/>
    </source>
</evidence>
<keyword evidence="10" id="KW-1185">Reference proteome</keyword>
<dbReference type="Gene3D" id="3.40.50.620">
    <property type="entry name" value="HUPs"/>
    <property type="match status" value="1"/>
</dbReference>
<dbReference type="EMBL" id="CP096574">
    <property type="protein sequence ID" value="UPU37631.1"/>
    <property type="molecule type" value="Genomic_DNA"/>
</dbReference>
<dbReference type="InterPro" id="IPR001962">
    <property type="entry name" value="Asn_synthase"/>
</dbReference>
<evidence type="ECO:0000256" key="5">
    <source>
        <dbReference type="ARBA" id="ARBA00022840"/>
    </source>
</evidence>
<comment type="pathway">
    <text evidence="1">Amino-acid biosynthesis; L-asparagine biosynthesis; L-asparagine from L-aspartate (L-Gln route): step 1/1.</text>
</comment>
<evidence type="ECO:0000256" key="3">
    <source>
        <dbReference type="ARBA" id="ARBA00012737"/>
    </source>
</evidence>
<dbReference type="InterPro" id="IPR051786">
    <property type="entry name" value="ASN_synthetase/amidase"/>
</dbReference>
<dbReference type="RefSeq" id="WP_248647145.1">
    <property type="nucleotide sequence ID" value="NZ_CP096574.1"/>
</dbReference>
<gene>
    <name evidence="9" type="primary">asnB</name>
    <name evidence="9" type="ORF">M1B72_07965</name>
</gene>
<dbReference type="EC" id="6.3.5.4" evidence="3"/>
<dbReference type="PIRSF" id="PIRSF001589">
    <property type="entry name" value="Asn_synthetase_glu-h"/>
    <property type="match status" value="1"/>
</dbReference>
<dbReference type="InterPro" id="IPR033738">
    <property type="entry name" value="AsnB_N"/>
</dbReference>
<dbReference type="CDD" id="cd01991">
    <property type="entry name" value="Asn_synthase_B_C"/>
    <property type="match status" value="1"/>
</dbReference>
<evidence type="ECO:0000256" key="7">
    <source>
        <dbReference type="ARBA" id="ARBA00048741"/>
    </source>
</evidence>
<dbReference type="Pfam" id="PF13537">
    <property type="entry name" value="GATase_7"/>
    <property type="match status" value="1"/>
</dbReference>
<reference evidence="9" key="1">
    <citation type="submission" date="2022-04" db="EMBL/GenBank/DDBJ databases">
        <authorList>
            <person name="Liu G."/>
        </authorList>
    </citation>
    <scope>NUCLEOTIDE SEQUENCE</scope>
    <source>
        <strain evidence="9">RG22</strain>
    </source>
</reference>
<protein>
    <recommendedName>
        <fullName evidence="3">asparagine synthase (glutamine-hydrolyzing)</fullName>
        <ecNumber evidence="3">6.3.5.4</ecNumber>
    </recommendedName>
</protein>
<feature type="domain" description="Glutamine amidotransferase type-2" evidence="8">
    <location>
        <begin position="2"/>
        <end position="213"/>
    </location>
</feature>
<dbReference type="InterPro" id="IPR029055">
    <property type="entry name" value="Ntn_hydrolases_N"/>
</dbReference>
<dbReference type="Gene3D" id="3.60.20.10">
    <property type="entry name" value="Glutamine Phosphoribosylpyrophosphate, subunit 1, domain 1"/>
    <property type="match status" value="1"/>
</dbReference>
<evidence type="ECO:0000259" key="8">
    <source>
        <dbReference type="PROSITE" id="PS51278"/>
    </source>
</evidence>
<dbReference type="Proteomes" id="UP000831485">
    <property type="component" value="Chromosome"/>
</dbReference>
<organism evidence="9 10">
    <name type="scientific">Geomonas paludis</name>
    <dbReference type="NCBI Taxonomy" id="2740185"/>
    <lineage>
        <taxon>Bacteria</taxon>
        <taxon>Pseudomonadati</taxon>
        <taxon>Thermodesulfobacteriota</taxon>
        <taxon>Desulfuromonadia</taxon>
        <taxon>Geobacterales</taxon>
        <taxon>Geobacteraceae</taxon>
        <taxon>Geomonas</taxon>
    </lineage>
</organism>
<keyword evidence="5" id="KW-0067">ATP-binding</keyword>
<dbReference type="PANTHER" id="PTHR43284:SF1">
    <property type="entry name" value="ASPARAGINE SYNTHETASE"/>
    <property type="match status" value="1"/>
</dbReference>
<comment type="similarity">
    <text evidence="2">Belongs to the asparagine synthetase family.</text>
</comment>
<keyword evidence="6" id="KW-0315">Glutamine amidotransferase</keyword>
<dbReference type="GO" id="GO:0004066">
    <property type="term" value="F:asparagine synthase (glutamine-hydrolyzing) activity"/>
    <property type="evidence" value="ECO:0007669"/>
    <property type="project" value="UniProtKB-EC"/>
</dbReference>
<sequence length="619" mass="68515">MCGIAGVVTIDNQIPDLAQLQKMADCIAHRGPDDAGYYRSEGVGLCHRRLSIIDLSERGHQPMASDDGTLCIVYNGEIYNYLEIKKELVAKGHLFRSDSDTEVVLRAYQQWGENALTLMNGMFAFVIWDSRKKSLFAARDRVGIKPFYYYFDGSAFVFGSEIKALLRHARVPTEPDLDSIRRYLLFGNTMGEGTWYRGIKTLAPGHCLTLAGGHLRTTRYWDISYRPDYSRSFASFAEELRGLLADSVALHLRSDVPVGAYLSGGIDSSSVVSLASSMLPGGIHTFSAAFKEGGEFDERRYIGIVSQRSRTRHHEVFPEGSELPQLLPRLLWHLDEPVIGAAILPMYRVCELAAKSGVKVVNGGQGGDELFGGYPPCYVTAARNVLLQARQGKASSELLAELLFVPRYLYQGGALDRLVARLRPAPKGVSWLREGTGSRREIGAIWDAALAASPAQNPFDQMSYLSLKYFLQGLLQQEDRMSMAWSIESRVPLLDYRIIEFSGTVPSWMKVRRGVLKSLLREAVRGVVPDEVLDRTDKKGYPTPTGRWFAGPLHPFMVATLGSGRLHAEELVDPAAVAEMVALHGAGKGDYGAALWTVLNLELWMRGVDGGWKDWGIAA</sequence>
<comment type="catalytic activity">
    <reaction evidence="7">
        <text>L-aspartate + L-glutamine + ATP + H2O = L-asparagine + L-glutamate + AMP + diphosphate + H(+)</text>
        <dbReference type="Rhea" id="RHEA:12228"/>
        <dbReference type="ChEBI" id="CHEBI:15377"/>
        <dbReference type="ChEBI" id="CHEBI:15378"/>
        <dbReference type="ChEBI" id="CHEBI:29985"/>
        <dbReference type="ChEBI" id="CHEBI:29991"/>
        <dbReference type="ChEBI" id="CHEBI:30616"/>
        <dbReference type="ChEBI" id="CHEBI:33019"/>
        <dbReference type="ChEBI" id="CHEBI:58048"/>
        <dbReference type="ChEBI" id="CHEBI:58359"/>
        <dbReference type="ChEBI" id="CHEBI:456215"/>
        <dbReference type="EC" id="6.3.5.4"/>
    </reaction>
</comment>
<keyword evidence="9" id="KW-0436">Ligase</keyword>
<dbReference type="SUPFAM" id="SSF52402">
    <property type="entry name" value="Adenine nucleotide alpha hydrolases-like"/>
    <property type="match status" value="1"/>
</dbReference>
<dbReference type="PANTHER" id="PTHR43284">
    <property type="entry name" value="ASPARAGINE SYNTHETASE (GLUTAMINE-HYDROLYZING)"/>
    <property type="match status" value="1"/>
</dbReference>
<dbReference type="PROSITE" id="PS51278">
    <property type="entry name" value="GATASE_TYPE_2"/>
    <property type="match status" value="1"/>
</dbReference>
<name>A0ABY4LKG6_9BACT</name>
<keyword evidence="4" id="KW-0547">Nucleotide-binding</keyword>
<evidence type="ECO:0000313" key="10">
    <source>
        <dbReference type="Proteomes" id="UP000831485"/>
    </source>
</evidence>
<evidence type="ECO:0000256" key="1">
    <source>
        <dbReference type="ARBA" id="ARBA00005187"/>
    </source>
</evidence>
<dbReference type="InterPro" id="IPR017932">
    <property type="entry name" value="GATase_2_dom"/>
</dbReference>
<accession>A0ABY4LKG6</accession>
<dbReference type="InterPro" id="IPR006426">
    <property type="entry name" value="Asn_synth_AEB"/>
</dbReference>
<evidence type="ECO:0000256" key="4">
    <source>
        <dbReference type="ARBA" id="ARBA00022741"/>
    </source>
</evidence>
<dbReference type="SUPFAM" id="SSF56235">
    <property type="entry name" value="N-terminal nucleophile aminohydrolases (Ntn hydrolases)"/>
    <property type="match status" value="1"/>
</dbReference>
<dbReference type="InterPro" id="IPR014729">
    <property type="entry name" value="Rossmann-like_a/b/a_fold"/>
</dbReference>
<evidence type="ECO:0000256" key="6">
    <source>
        <dbReference type="ARBA" id="ARBA00022962"/>
    </source>
</evidence>
<proteinExistence type="inferred from homology"/>
<dbReference type="Pfam" id="PF00733">
    <property type="entry name" value="Asn_synthase"/>
    <property type="match status" value="1"/>
</dbReference>